<evidence type="ECO:0000256" key="3">
    <source>
        <dbReference type="ARBA" id="ARBA00022670"/>
    </source>
</evidence>
<evidence type="ECO:0000256" key="4">
    <source>
        <dbReference type="ARBA" id="ARBA00022729"/>
    </source>
</evidence>
<dbReference type="Proteomes" id="UP001212841">
    <property type="component" value="Unassembled WGS sequence"/>
</dbReference>
<evidence type="ECO:0000313" key="7">
    <source>
        <dbReference type="EMBL" id="KAJ3046932.1"/>
    </source>
</evidence>
<dbReference type="InterPro" id="IPR001563">
    <property type="entry name" value="Peptidase_S10"/>
</dbReference>
<feature type="non-terminal residue" evidence="7">
    <location>
        <position position="119"/>
    </location>
</feature>
<keyword evidence="6" id="KW-0325">Glycoprotein</keyword>
<accession>A0AAD5S7G3</accession>
<keyword evidence="8" id="KW-1185">Reference proteome</keyword>
<reference evidence="7" key="1">
    <citation type="submission" date="2020-05" db="EMBL/GenBank/DDBJ databases">
        <title>Phylogenomic resolution of chytrid fungi.</title>
        <authorList>
            <person name="Stajich J.E."/>
            <person name="Amses K."/>
            <person name="Simmons R."/>
            <person name="Seto K."/>
            <person name="Myers J."/>
            <person name="Bonds A."/>
            <person name="Quandt C.A."/>
            <person name="Barry K."/>
            <person name="Liu P."/>
            <person name="Grigoriev I."/>
            <person name="Longcore J.E."/>
            <person name="James T.Y."/>
        </authorList>
    </citation>
    <scope>NUCLEOTIDE SEQUENCE</scope>
    <source>
        <strain evidence="7">JEL0318</strain>
    </source>
</reference>
<dbReference type="AlphaFoldDB" id="A0AAD5S7G3"/>
<proteinExistence type="inferred from homology"/>
<dbReference type="SUPFAM" id="SSF53474">
    <property type="entry name" value="alpha/beta-Hydrolases"/>
    <property type="match status" value="1"/>
</dbReference>
<dbReference type="InterPro" id="IPR029058">
    <property type="entry name" value="AB_hydrolase_fold"/>
</dbReference>
<sequence>MIALFHEHGPFTLTSDSKLKRNPHTWNDKYHLLFVDNPVGVGFSSVEPKISVEDAIKWRDGKEGWAKSRDGEEEEEEARWERGYTVNQKAVSEDLITFLRRFYEAFPKVADSELWLTGE</sequence>
<dbReference type="PRINTS" id="PR00724">
    <property type="entry name" value="CRBOXYPTASEC"/>
</dbReference>
<evidence type="ECO:0000313" key="8">
    <source>
        <dbReference type="Proteomes" id="UP001212841"/>
    </source>
</evidence>
<evidence type="ECO:0000256" key="6">
    <source>
        <dbReference type="ARBA" id="ARBA00023180"/>
    </source>
</evidence>
<dbReference type="Pfam" id="PF00450">
    <property type="entry name" value="Peptidase_S10"/>
    <property type="match status" value="1"/>
</dbReference>
<comment type="caution">
    <text evidence="7">The sequence shown here is derived from an EMBL/GenBank/DDBJ whole genome shotgun (WGS) entry which is preliminary data.</text>
</comment>
<comment type="similarity">
    <text evidence="1">Belongs to the peptidase S10 family.</text>
</comment>
<keyword evidence="3" id="KW-0645">Protease</keyword>
<name>A0AAD5S7G3_9FUNG</name>
<keyword evidence="4" id="KW-0732">Signal</keyword>
<dbReference type="PANTHER" id="PTHR11802">
    <property type="entry name" value="SERINE PROTEASE FAMILY S10 SERINE CARBOXYPEPTIDASE"/>
    <property type="match status" value="1"/>
</dbReference>
<protein>
    <submittedName>
        <fullName evidence="7">Uncharacterized protein</fullName>
    </submittedName>
</protein>
<keyword evidence="2" id="KW-0121">Carboxypeptidase</keyword>
<evidence type="ECO:0000256" key="5">
    <source>
        <dbReference type="ARBA" id="ARBA00022801"/>
    </source>
</evidence>
<evidence type="ECO:0000256" key="1">
    <source>
        <dbReference type="ARBA" id="ARBA00009431"/>
    </source>
</evidence>
<organism evidence="7 8">
    <name type="scientific">Rhizophlyctis rosea</name>
    <dbReference type="NCBI Taxonomy" id="64517"/>
    <lineage>
        <taxon>Eukaryota</taxon>
        <taxon>Fungi</taxon>
        <taxon>Fungi incertae sedis</taxon>
        <taxon>Chytridiomycota</taxon>
        <taxon>Chytridiomycota incertae sedis</taxon>
        <taxon>Chytridiomycetes</taxon>
        <taxon>Rhizophlyctidales</taxon>
        <taxon>Rhizophlyctidaceae</taxon>
        <taxon>Rhizophlyctis</taxon>
    </lineage>
</organism>
<dbReference type="PANTHER" id="PTHR11802:SF3">
    <property type="entry name" value="RETINOID-INDUCIBLE SERINE CARBOXYPEPTIDASE"/>
    <property type="match status" value="1"/>
</dbReference>
<gene>
    <name evidence="7" type="ORF">HK097_000392</name>
</gene>
<dbReference type="GO" id="GO:0006508">
    <property type="term" value="P:proteolysis"/>
    <property type="evidence" value="ECO:0007669"/>
    <property type="project" value="UniProtKB-KW"/>
</dbReference>
<dbReference type="Gene3D" id="3.40.50.1820">
    <property type="entry name" value="alpha/beta hydrolase"/>
    <property type="match status" value="1"/>
</dbReference>
<keyword evidence="5" id="KW-0378">Hydrolase</keyword>
<evidence type="ECO:0000256" key="2">
    <source>
        <dbReference type="ARBA" id="ARBA00022645"/>
    </source>
</evidence>
<dbReference type="EMBL" id="JADGJD010001063">
    <property type="protein sequence ID" value="KAJ3046932.1"/>
    <property type="molecule type" value="Genomic_DNA"/>
</dbReference>
<dbReference type="GO" id="GO:0004185">
    <property type="term" value="F:serine-type carboxypeptidase activity"/>
    <property type="evidence" value="ECO:0007669"/>
    <property type="project" value="InterPro"/>
</dbReference>